<evidence type="ECO:0000313" key="2">
    <source>
        <dbReference type="EMBL" id="KZR99229.1"/>
    </source>
</evidence>
<sequence>FAGRQRRGQDHHAAGHLQLAARRARRGDQGFDRAAWRAHRKPVACRPGEPGRGAGHGRPPLLCPPDHRRKPDDRQLHPHRQGRDRGQSGQGLHLFPTPEDPPHLASGLHL</sequence>
<dbReference type="AlphaFoldDB" id="A0A164GQL1"/>
<accession>A0A164GQL1</accession>
<name>A0A164GQL1_9CRUS</name>
<evidence type="ECO:0000313" key="3">
    <source>
        <dbReference type="Proteomes" id="UP000076858"/>
    </source>
</evidence>
<dbReference type="EMBL" id="LRGB01014309">
    <property type="protein sequence ID" value="KZR99229.1"/>
    <property type="molecule type" value="Genomic_DNA"/>
</dbReference>
<evidence type="ECO:0000256" key="1">
    <source>
        <dbReference type="SAM" id="MobiDB-lite"/>
    </source>
</evidence>
<gene>
    <name evidence="2" type="ORF">APZ42_004987</name>
</gene>
<feature type="non-terminal residue" evidence="2">
    <location>
        <position position="110"/>
    </location>
</feature>
<reference evidence="2 3" key="1">
    <citation type="submission" date="2016-03" db="EMBL/GenBank/DDBJ databases">
        <title>EvidentialGene: Evidence-directed Construction of Genes on Genomes.</title>
        <authorList>
            <person name="Gilbert D.G."/>
            <person name="Choi J.-H."/>
            <person name="Mockaitis K."/>
            <person name="Colbourne J."/>
            <person name="Pfrender M."/>
        </authorList>
    </citation>
    <scope>NUCLEOTIDE SEQUENCE [LARGE SCALE GENOMIC DNA]</scope>
    <source>
        <strain evidence="2 3">Xinb3</strain>
        <tissue evidence="2">Complete organism</tissue>
    </source>
</reference>
<protein>
    <submittedName>
        <fullName evidence="2">Putative Abc transporter</fullName>
    </submittedName>
</protein>
<feature type="compositionally biased region" description="Basic and acidic residues" evidence="1">
    <location>
        <begin position="26"/>
        <end position="35"/>
    </location>
</feature>
<comment type="caution">
    <text evidence="2">The sequence shown here is derived from an EMBL/GenBank/DDBJ whole genome shotgun (WGS) entry which is preliminary data.</text>
</comment>
<feature type="compositionally biased region" description="Basic and acidic residues" evidence="1">
    <location>
        <begin position="65"/>
        <end position="86"/>
    </location>
</feature>
<keyword evidence="3" id="KW-1185">Reference proteome</keyword>
<proteinExistence type="predicted"/>
<organism evidence="2 3">
    <name type="scientific">Daphnia magna</name>
    <dbReference type="NCBI Taxonomy" id="35525"/>
    <lineage>
        <taxon>Eukaryota</taxon>
        <taxon>Metazoa</taxon>
        <taxon>Ecdysozoa</taxon>
        <taxon>Arthropoda</taxon>
        <taxon>Crustacea</taxon>
        <taxon>Branchiopoda</taxon>
        <taxon>Diplostraca</taxon>
        <taxon>Cladocera</taxon>
        <taxon>Anomopoda</taxon>
        <taxon>Daphniidae</taxon>
        <taxon>Daphnia</taxon>
    </lineage>
</organism>
<feature type="region of interest" description="Disordered" evidence="1">
    <location>
        <begin position="1"/>
        <end position="110"/>
    </location>
</feature>
<feature type="non-terminal residue" evidence="2">
    <location>
        <position position="1"/>
    </location>
</feature>
<dbReference type="Proteomes" id="UP000076858">
    <property type="component" value="Unassembled WGS sequence"/>
</dbReference>